<comment type="catalytic activity">
    <reaction evidence="1">
        <text>ATP + protein L-histidine = ADP + protein N-phospho-L-histidine.</text>
        <dbReference type="EC" id="2.7.13.3"/>
    </reaction>
</comment>
<keyword evidence="8" id="KW-0812">Transmembrane</keyword>
<feature type="domain" description="Histidine kinase" evidence="9">
    <location>
        <begin position="519"/>
        <end position="626"/>
    </location>
</feature>
<reference evidence="11" key="1">
    <citation type="submission" date="2019-06" db="EMBL/GenBank/DDBJ databases">
        <title>Methanoculleus strain from Tamsui River, Taipei, Taiwan.</title>
        <authorList>
            <person name="You Y.-T."/>
            <person name="Chen S.-C."/>
            <person name="Lai S.-J."/>
            <person name="Lee Y.-C."/>
            <person name="Lai M.-C."/>
        </authorList>
    </citation>
    <scope>NUCLEOTIDE SEQUENCE</scope>
    <source>
        <strain evidence="11">Afa-1</strain>
    </source>
</reference>
<dbReference type="PROSITE" id="PS50109">
    <property type="entry name" value="HIS_KIN"/>
    <property type="match status" value="1"/>
</dbReference>
<dbReference type="PRINTS" id="PR00344">
    <property type="entry name" value="BCTRLSENSOR"/>
</dbReference>
<feature type="transmembrane region" description="Helical" evidence="8">
    <location>
        <begin position="18"/>
        <end position="36"/>
    </location>
</feature>
<dbReference type="GO" id="GO:0000156">
    <property type="term" value="F:phosphorelay response regulator activity"/>
    <property type="evidence" value="ECO:0007669"/>
    <property type="project" value="TreeGrafter"/>
</dbReference>
<dbReference type="Pfam" id="PF00672">
    <property type="entry name" value="HAMP"/>
    <property type="match status" value="1"/>
</dbReference>
<organism evidence="11 12">
    <name type="scientific">Methanoculleus formosensis</name>
    <dbReference type="NCBI Taxonomy" id="2590886"/>
    <lineage>
        <taxon>Archaea</taxon>
        <taxon>Methanobacteriati</taxon>
        <taxon>Methanobacteriota</taxon>
        <taxon>Stenosarchaea group</taxon>
        <taxon>Methanomicrobia</taxon>
        <taxon>Methanomicrobiales</taxon>
        <taxon>Methanomicrobiaceae</taxon>
        <taxon>Methanoculleus</taxon>
    </lineage>
</organism>
<keyword evidence="4" id="KW-0808">Transferase</keyword>
<dbReference type="EC" id="2.7.13.3" evidence="2"/>
<evidence type="ECO:0000256" key="2">
    <source>
        <dbReference type="ARBA" id="ARBA00012438"/>
    </source>
</evidence>
<keyword evidence="3" id="KW-0597">Phosphoprotein</keyword>
<evidence type="ECO:0000256" key="8">
    <source>
        <dbReference type="SAM" id="Phobius"/>
    </source>
</evidence>
<evidence type="ECO:0000256" key="7">
    <source>
        <dbReference type="SAM" id="MobiDB-lite"/>
    </source>
</evidence>
<evidence type="ECO:0000256" key="3">
    <source>
        <dbReference type="ARBA" id="ARBA00022553"/>
    </source>
</evidence>
<evidence type="ECO:0000313" key="12">
    <source>
        <dbReference type="Proteomes" id="UP001065682"/>
    </source>
</evidence>
<dbReference type="RefSeq" id="WP_261598228.1">
    <property type="nucleotide sequence ID" value="NZ_VHLL01000008.1"/>
</dbReference>
<keyword evidence="12" id="KW-1185">Reference proteome</keyword>
<comment type="caution">
    <text evidence="11">The sequence shown here is derived from an EMBL/GenBank/DDBJ whole genome shotgun (WGS) entry which is preliminary data.</text>
</comment>
<evidence type="ECO:0000313" key="11">
    <source>
        <dbReference type="EMBL" id="MCT8338099.1"/>
    </source>
</evidence>
<evidence type="ECO:0000256" key="5">
    <source>
        <dbReference type="ARBA" id="ARBA00022777"/>
    </source>
</evidence>
<dbReference type="InterPro" id="IPR036097">
    <property type="entry name" value="HisK_dim/P_sf"/>
</dbReference>
<dbReference type="AlphaFoldDB" id="A0A9E5DEV4"/>
<protein>
    <recommendedName>
        <fullName evidence="2">histidine kinase</fullName>
        <ecNumber evidence="2">2.7.13.3</ecNumber>
    </recommendedName>
</protein>
<dbReference type="Proteomes" id="UP001065682">
    <property type="component" value="Unassembled WGS sequence"/>
</dbReference>
<dbReference type="EMBL" id="VHLL01000008">
    <property type="protein sequence ID" value="MCT8338099.1"/>
    <property type="molecule type" value="Genomic_DNA"/>
</dbReference>
<feature type="domain" description="HAMP" evidence="10">
    <location>
        <begin position="332"/>
        <end position="384"/>
    </location>
</feature>
<dbReference type="SMART" id="SM00304">
    <property type="entry name" value="HAMP"/>
    <property type="match status" value="1"/>
</dbReference>
<sequence>MTTKNDGGRWYRRFGTHLLLIMILITLPLVGLILAVDCQQAEEALTAGDELLREQTEKSVVQSVRLVDAGLKLFDGTLDSRMEEGFGPVTAEYERAGRDAGAMDLSRVQEELGGEVDIYVINESGIVEYTTYPPDLGLDFREIPYFFDRVTEIRLGDAFVADRVVTEPAGGMLRKYAYLPSPDHRYVFELGLVCNATEADRYAPDYQTLKEDLMRLNPALTEIRFFDRYGRPINVTEADSPVVPATVDPVAVAVIEEGESRTFVDGTAGTITRYLLVDLSDPGSPSDTSRVAELTYTTAPLEARIMEVWRIHAAIVLVLGLAACCIAIPASRRITRPVRELVDDVDRIASGDLDHRVRVSAGTEFARLSESIGITVDSLKGNIQRLRESEEALRQYSARLEEQVQERTADLEESNRAANLFLDIMVHDINNANTVAIGYTQFLVDALEGERRETAGKMLGQLEQSSAIIGRVATLRMARASGAALRPVDLDRAIREQAAGHPAVRYEGRPVDVLADDLLPEVFSNLIGNVEKFGGPDVEIAIQVEDRGEDLLVSVEDDGPGIPDAVKGEPFRRFRKGSESFAGTGLGLYICRTLIERYGGEIRAEDRVPGHPGSGTAIRFSLRKAPKE</sequence>
<dbReference type="GO" id="GO:0030295">
    <property type="term" value="F:protein kinase activator activity"/>
    <property type="evidence" value="ECO:0007669"/>
    <property type="project" value="TreeGrafter"/>
</dbReference>
<dbReference type="InterPro" id="IPR003594">
    <property type="entry name" value="HATPase_dom"/>
</dbReference>
<evidence type="ECO:0000256" key="6">
    <source>
        <dbReference type="SAM" id="Coils"/>
    </source>
</evidence>
<dbReference type="PANTHER" id="PTHR42878:SF15">
    <property type="entry name" value="BACTERIOPHYTOCHROME"/>
    <property type="match status" value="1"/>
</dbReference>
<feature type="coiled-coil region" evidence="6">
    <location>
        <begin position="383"/>
        <end position="417"/>
    </location>
</feature>
<evidence type="ECO:0000259" key="10">
    <source>
        <dbReference type="PROSITE" id="PS50885"/>
    </source>
</evidence>
<accession>A0A9E5DEV4</accession>
<dbReference type="InterPro" id="IPR005467">
    <property type="entry name" value="His_kinase_dom"/>
</dbReference>
<keyword evidence="5 11" id="KW-0418">Kinase</keyword>
<name>A0A9E5DEV4_9EURY</name>
<dbReference type="Gene3D" id="3.30.565.10">
    <property type="entry name" value="Histidine kinase-like ATPase, C-terminal domain"/>
    <property type="match status" value="1"/>
</dbReference>
<dbReference type="Pfam" id="PF02518">
    <property type="entry name" value="HATPase_c"/>
    <property type="match status" value="1"/>
</dbReference>
<dbReference type="CDD" id="cd00075">
    <property type="entry name" value="HATPase"/>
    <property type="match status" value="1"/>
</dbReference>
<dbReference type="PANTHER" id="PTHR42878">
    <property type="entry name" value="TWO-COMPONENT HISTIDINE KINASE"/>
    <property type="match status" value="1"/>
</dbReference>
<keyword evidence="8" id="KW-0472">Membrane</keyword>
<dbReference type="GO" id="GO:0000155">
    <property type="term" value="F:phosphorelay sensor kinase activity"/>
    <property type="evidence" value="ECO:0007669"/>
    <property type="project" value="InterPro"/>
</dbReference>
<evidence type="ECO:0000256" key="4">
    <source>
        <dbReference type="ARBA" id="ARBA00022679"/>
    </source>
</evidence>
<dbReference type="SMART" id="SM00387">
    <property type="entry name" value="HATPase_c"/>
    <property type="match status" value="1"/>
</dbReference>
<dbReference type="GO" id="GO:0007234">
    <property type="term" value="P:osmosensory signaling via phosphorelay pathway"/>
    <property type="evidence" value="ECO:0007669"/>
    <property type="project" value="TreeGrafter"/>
</dbReference>
<dbReference type="SUPFAM" id="SSF158472">
    <property type="entry name" value="HAMP domain-like"/>
    <property type="match status" value="1"/>
</dbReference>
<dbReference type="Gene3D" id="6.10.340.10">
    <property type="match status" value="1"/>
</dbReference>
<feature type="region of interest" description="Disordered" evidence="7">
    <location>
        <begin position="608"/>
        <end position="628"/>
    </location>
</feature>
<keyword evidence="8" id="KW-1133">Transmembrane helix</keyword>
<dbReference type="CDD" id="cd06225">
    <property type="entry name" value="HAMP"/>
    <property type="match status" value="1"/>
</dbReference>
<evidence type="ECO:0000259" key="9">
    <source>
        <dbReference type="PROSITE" id="PS50109"/>
    </source>
</evidence>
<dbReference type="InterPro" id="IPR004358">
    <property type="entry name" value="Sig_transdc_His_kin-like_C"/>
</dbReference>
<keyword evidence="6" id="KW-0175">Coiled coil</keyword>
<dbReference type="SUPFAM" id="SSF55874">
    <property type="entry name" value="ATPase domain of HSP90 chaperone/DNA topoisomerase II/histidine kinase"/>
    <property type="match status" value="1"/>
</dbReference>
<dbReference type="InterPro" id="IPR050351">
    <property type="entry name" value="BphY/WalK/GraS-like"/>
</dbReference>
<dbReference type="InterPro" id="IPR003660">
    <property type="entry name" value="HAMP_dom"/>
</dbReference>
<dbReference type="PROSITE" id="PS50885">
    <property type="entry name" value="HAMP"/>
    <property type="match status" value="1"/>
</dbReference>
<proteinExistence type="predicted"/>
<gene>
    <name evidence="11" type="ORF">FKB36_11535</name>
</gene>
<dbReference type="Gene3D" id="1.10.287.130">
    <property type="match status" value="1"/>
</dbReference>
<evidence type="ECO:0000256" key="1">
    <source>
        <dbReference type="ARBA" id="ARBA00000085"/>
    </source>
</evidence>
<dbReference type="GO" id="GO:0016020">
    <property type="term" value="C:membrane"/>
    <property type="evidence" value="ECO:0007669"/>
    <property type="project" value="InterPro"/>
</dbReference>
<dbReference type="SUPFAM" id="SSF47384">
    <property type="entry name" value="Homodimeric domain of signal transducing histidine kinase"/>
    <property type="match status" value="1"/>
</dbReference>
<dbReference type="InterPro" id="IPR036890">
    <property type="entry name" value="HATPase_C_sf"/>
</dbReference>